<dbReference type="SMART" id="SM00389">
    <property type="entry name" value="HOX"/>
    <property type="match status" value="1"/>
</dbReference>
<evidence type="ECO:0000256" key="5">
    <source>
        <dbReference type="RuleBase" id="RU000682"/>
    </source>
</evidence>
<dbReference type="InterPro" id="IPR051000">
    <property type="entry name" value="Homeobox_DNA-bind_prot"/>
</dbReference>
<dbReference type="PROSITE" id="PS00027">
    <property type="entry name" value="HOMEOBOX_1"/>
    <property type="match status" value="1"/>
</dbReference>
<feature type="compositionally biased region" description="Low complexity" evidence="6">
    <location>
        <begin position="322"/>
        <end position="332"/>
    </location>
</feature>
<dbReference type="EMBL" id="CAKXYY010000025">
    <property type="protein sequence ID" value="CAH2355401.1"/>
    <property type="molecule type" value="Genomic_DNA"/>
</dbReference>
<feature type="region of interest" description="Disordered" evidence="6">
    <location>
        <begin position="307"/>
        <end position="332"/>
    </location>
</feature>
<evidence type="ECO:0000313" key="9">
    <source>
        <dbReference type="Proteomes" id="UP000837801"/>
    </source>
</evidence>
<evidence type="ECO:0000256" key="4">
    <source>
        <dbReference type="PROSITE-ProRule" id="PRU00108"/>
    </source>
</evidence>
<keyword evidence="9" id="KW-1185">Reference proteome</keyword>
<evidence type="ECO:0000313" key="8">
    <source>
        <dbReference type="EMBL" id="CAH2355401.1"/>
    </source>
</evidence>
<dbReference type="InterPro" id="IPR001356">
    <property type="entry name" value="HD"/>
</dbReference>
<dbReference type="Proteomes" id="UP000837801">
    <property type="component" value="Unassembled WGS sequence"/>
</dbReference>
<evidence type="ECO:0000259" key="7">
    <source>
        <dbReference type="PROSITE" id="PS50071"/>
    </source>
</evidence>
<protein>
    <submittedName>
        <fullName evidence="8">Homeobox protein Yox1p</fullName>
    </submittedName>
</protein>
<dbReference type="InterPro" id="IPR009057">
    <property type="entry name" value="Homeodomain-like_sf"/>
</dbReference>
<feature type="compositionally biased region" description="Polar residues" evidence="6">
    <location>
        <begin position="307"/>
        <end position="321"/>
    </location>
</feature>
<evidence type="ECO:0000256" key="3">
    <source>
        <dbReference type="ARBA" id="ARBA00023242"/>
    </source>
</evidence>
<proteinExistence type="predicted"/>
<evidence type="ECO:0000256" key="6">
    <source>
        <dbReference type="SAM" id="MobiDB-lite"/>
    </source>
</evidence>
<dbReference type="SUPFAM" id="SSF46689">
    <property type="entry name" value="Homeodomain-like"/>
    <property type="match status" value="1"/>
</dbReference>
<dbReference type="GO" id="GO:0005634">
    <property type="term" value="C:nucleus"/>
    <property type="evidence" value="ECO:0007669"/>
    <property type="project" value="UniProtKB-SubCell"/>
</dbReference>
<feature type="region of interest" description="Disordered" evidence="6">
    <location>
        <begin position="228"/>
        <end position="254"/>
    </location>
</feature>
<dbReference type="PANTHER" id="PTHR24324">
    <property type="entry name" value="HOMEOBOX PROTEIN HHEX"/>
    <property type="match status" value="1"/>
</dbReference>
<feature type="domain" description="Homeobox" evidence="7">
    <location>
        <begin position="168"/>
        <end position="228"/>
    </location>
</feature>
<evidence type="ECO:0000256" key="1">
    <source>
        <dbReference type="ARBA" id="ARBA00023125"/>
    </source>
</evidence>
<organism evidence="8 9">
    <name type="scientific">[Candida] railenensis</name>
    <dbReference type="NCBI Taxonomy" id="45579"/>
    <lineage>
        <taxon>Eukaryota</taxon>
        <taxon>Fungi</taxon>
        <taxon>Dikarya</taxon>
        <taxon>Ascomycota</taxon>
        <taxon>Saccharomycotina</taxon>
        <taxon>Pichiomycetes</taxon>
        <taxon>Debaryomycetaceae</taxon>
        <taxon>Kurtzmaniella</taxon>
    </lineage>
</organism>
<dbReference type="GO" id="GO:0000981">
    <property type="term" value="F:DNA-binding transcription factor activity, RNA polymerase II-specific"/>
    <property type="evidence" value="ECO:0007669"/>
    <property type="project" value="InterPro"/>
</dbReference>
<dbReference type="AlphaFoldDB" id="A0A9P0QUR5"/>
<comment type="caution">
    <text evidence="8">The sequence shown here is derived from an EMBL/GenBank/DDBJ whole genome shotgun (WGS) entry which is preliminary data.</text>
</comment>
<dbReference type="InterPro" id="IPR017970">
    <property type="entry name" value="Homeobox_CS"/>
</dbReference>
<evidence type="ECO:0000256" key="2">
    <source>
        <dbReference type="ARBA" id="ARBA00023155"/>
    </source>
</evidence>
<name>A0A9P0QUR5_9ASCO</name>
<dbReference type="PROSITE" id="PS50071">
    <property type="entry name" value="HOMEOBOX_2"/>
    <property type="match status" value="1"/>
</dbReference>
<sequence length="450" mass="48576">MSQQAFMQTPKRPSLPPTPSSYCKTSLPPLSSILNSKKDIGAGSSSTPFGGFTRLPSIDSFTPISSSKIYSYPATSVNSSHRQHNLTLSTPSKSSIPAGNVNSSFSFANSSIDTSENDITPVDSTVKSAVQSQAQSKVNSPIESKAYAFISHSPATFPNQEPSIDNAPLARRKRRRTSPNELSILNKEFDLGSTPNKSRRIEIAGRVSMTEKAVQIWFQNKRQSLRKHSATEKEVTELPQVVHSTSTTSLPDVVSSQVSVSSSSSSSSSSTSISLEVFPPASAPPILTASTPIKPMLNKAQSFISPSGAGNNNFPSPIQKRSLSTNSLPKLPTLTPTLNKSMFKIESDAATLPSPSDSSHLVLNETKKKQPIFLNSTNSSTMTFKLAPAKFKSPKKEQSEGRKALSEISLNRSNSMPSVNKVKEKLDNVKRSGENECIENLLSLRAGNWK</sequence>
<feature type="region of interest" description="Disordered" evidence="6">
    <location>
        <begin position="1"/>
        <end position="27"/>
    </location>
</feature>
<reference evidence="8" key="1">
    <citation type="submission" date="2022-03" db="EMBL/GenBank/DDBJ databases">
        <authorList>
            <person name="Legras J.-L."/>
            <person name="Devillers H."/>
            <person name="Grondin C."/>
        </authorList>
    </citation>
    <scope>NUCLEOTIDE SEQUENCE</scope>
    <source>
        <strain evidence="8">CLIB 1423</strain>
    </source>
</reference>
<dbReference type="PANTHER" id="PTHR24324:SF9">
    <property type="entry name" value="HOMEOBOX DOMAIN-CONTAINING PROTEIN"/>
    <property type="match status" value="1"/>
</dbReference>
<dbReference type="OrthoDB" id="6159439at2759"/>
<keyword evidence="1 4" id="KW-0238">DNA-binding</keyword>
<keyword evidence="3 4" id="KW-0539">Nucleus</keyword>
<dbReference type="GO" id="GO:0030154">
    <property type="term" value="P:cell differentiation"/>
    <property type="evidence" value="ECO:0007669"/>
    <property type="project" value="TreeGrafter"/>
</dbReference>
<accession>A0A9P0QUR5</accession>
<dbReference type="Pfam" id="PF00046">
    <property type="entry name" value="Homeodomain"/>
    <property type="match status" value="1"/>
</dbReference>
<keyword evidence="2 4" id="KW-0371">Homeobox</keyword>
<feature type="DNA-binding region" description="Homeobox" evidence="4">
    <location>
        <begin position="170"/>
        <end position="229"/>
    </location>
</feature>
<dbReference type="GO" id="GO:0000978">
    <property type="term" value="F:RNA polymerase II cis-regulatory region sequence-specific DNA binding"/>
    <property type="evidence" value="ECO:0007669"/>
    <property type="project" value="TreeGrafter"/>
</dbReference>
<comment type="subcellular location">
    <subcellularLocation>
        <location evidence="4 5">Nucleus</location>
    </subcellularLocation>
</comment>
<dbReference type="Gene3D" id="1.10.10.60">
    <property type="entry name" value="Homeodomain-like"/>
    <property type="match status" value="1"/>
</dbReference>
<gene>
    <name evidence="8" type="ORF">CLIB1423_25S01442</name>
</gene>
<dbReference type="CDD" id="cd00086">
    <property type="entry name" value="homeodomain"/>
    <property type="match status" value="1"/>
</dbReference>